<dbReference type="AlphaFoldDB" id="A0A936ZJE6"/>
<reference evidence="4" key="1">
    <citation type="submission" date="2021-01" db="EMBL/GenBank/DDBJ databases">
        <title>Ramlibacter sp. strain AW1 16S ribosomal RNA gene Genome sequencing and assembly.</title>
        <authorList>
            <person name="Kang M."/>
        </authorList>
    </citation>
    <scope>NUCLEOTIDE SEQUENCE</scope>
    <source>
        <strain evidence="4">AW1</strain>
    </source>
</reference>
<name>A0A936ZJE6_9BURK</name>
<proteinExistence type="predicted"/>
<evidence type="ECO:0000259" key="3">
    <source>
        <dbReference type="PROSITE" id="PS51746"/>
    </source>
</evidence>
<dbReference type="Gene3D" id="3.30.450.20">
    <property type="entry name" value="PAS domain"/>
    <property type="match status" value="2"/>
</dbReference>
<evidence type="ECO:0000313" key="4">
    <source>
        <dbReference type="EMBL" id="MBL0422007.1"/>
    </source>
</evidence>
<sequence>MNAPAPELRFFRNYNRKIGLAYAVLLLVLVVFLVQQLRRSMADEIESIQGHLQRHHQFLEFVLRSSADEVDSLRMAAGPLVAEPRPARSCGPVPARWAAAGLRERPNGGFDRDALADLDAGGNLVGQGGLRGRDVDFYCDLDSALGLDPRLQALAFQRPQAARTRFISVHGFHLVSPWRPSEELPFDGRVFDDPVWHMGQPAQNPERLKFWGPSFFAGDEAGLLVPVAAPVYEQARFMGVVSLDMSLDHLHRVNASFGYPLGSVAVVDSEGSVLANPAIYGDPLSVRSLHRLVHLFSPGLLTNMDDLRALPDGEAAVVDDWLVIRRGFTAAPWELVYAVARTDLWLHLLSERAPAMGAALLAIALMMALIYAISSREFVAPAARLVEHLIAESRLQPRPMPRVPKAWRPWFEAITQGFRHSVELSTLRNELDIAAAMQQSILPRQWPSDTRYSLWGSTAPAREVGGDFFDHFELADGRRALVVADVSGKGIAAGLFAMVAKTLLRSLATHRLTSPAEVAAQVNNGLCVDNDNSTFVTGVHLQYDPGTGSLAYVNAGHPPPLLVRADGRCEWLPATGGTAFGVMEDLVYTQRQASLAPGDTVLMYTDGVTEGEDESTRQFGAERLLALFEGRPPTSAQEAVQRIIEAARRFAGKAEQFDDITGMAVHCLRHGALP</sequence>
<organism evidence="4 5">
    <name type="scientific">Ramlibacter aurantiacus</name>
    <dbReference type="NCBI Taxonomy" id="2801330"/>
    <lineage>
        <taxon>Bacteria</taxon>
        <taxon>Pseudomonadati</taxon>
        <taxon>Pseudomonadota</taxon>
        <taxon>Betaproteobacteria</taxon>
        <taxon>Burkholderiales</taxon>
        <taxon>Comamonadaceae</taxon>
        <taxon>Ramlibacter</taxon>
    </lineage>
</organism>
<dbReference type="SUPFAM" id="SSF81606">
    <property type="entry name" value="PP2C-like"/>
    <property type="match status" value="1"/>
</dbReference>
<dbReference type="InterPro" id="IPR036457">
    <property type="entry name" value="PPM-type-like_dom_sf"/>
</dbReference>
<feature type="domain" description="PPM-type phosphatase" evidence="3">
    <location>
        <begin position="451"/>
        <end position="667"/>
    </location>
</feature>
<feature type="transmembrane region" description="Helical" evidence="2">
    <location>
        <begin position="20"/>
        <end position="37"/>
    </location>
</feature>
<dbReference type="Proteomes" id="UP000613011">
    <property type="component" value="Unassembled WGS sequence"/>
</dbReference>
<dbReference type="PROSITE" id="PS51746">
    <property type="entry name" value="PPM_2"/>
    <property type="match status" value="1"/>
</dbReference>
<dbReference type="InterPro" id="IPR052016">
    <property type="entry name" value="Bact_Sigma-Reg"/>
</dbReference>
<evidence type="ECO:0000256" key="1">
    <source>
        <dbReference type="ARBA" id="ARBA00022801"/>
    </source>
</evidence>
<dbReference type="EMBL" id="JAEQNA010000006">
    <property type="protein sequence ID" value="MBL0422007.1"/>
    <property type="molecule type" value="Genomic_DNA"/>
</dbReference>
<accession>A0A936ZJE6</accession>
<dbReference type="InterPro" id="IPR001932">
    <property type="entry name" value="PPM-type_phosphatase-like_dom"/>
</dbReference>
<gene>
    <name evidence="4" type="ORF">JI739_16775</name>
</gene>
<evidence type="ECO:0000313" key="5">
    <source>
        <dbReference type="Proteomes" id="UP000613011"/>
    </source>
</evidence>
<dbReference type="RefSeq" id="WP_201685080.1">
    <property type="nucleotide sequence ID" value="NZ_JAEQNA010000006.1"/>
</dbReference>
<dbReference type="GO" id="GO:0016791">
    <property type="term" value="F:phosphatase activity"/>
    <property type="evidence" value="ECO:0007669"/>
    <property type="project" value="TreeGrafter"/>
</dbReference>
<dbReference type="PANTHER" id="PTHR43156:SF2">
    <property type="entry name" value="STAGE II SPORULATION PROTEIN E"/>
    <property type="match status" value="1"/>
</dbReference>
<dbReference type="Pfam" id="PF07228">
    <property type="entry name" value="SpoIIE"/>
    <property type="match status" value="1"/>
</dbReference>
<dbReference type="SMART" id="SM00331">
    <property type="entry name" value="PP2C_SIG"/>
    <property type="match status" value="1"/>
</dbReference>
<keyword evidence="1" id="KW-0378">Hydrolase</keyword>
<protein>
    <submittedName>
        <fullName evidence="4">SpoIIE family protein phosphatase</fullName>
    </submittedName>
</protein>
<keyword evidence="2" id="KW-1133">Transmembrane helix</keyword>
<evidence type="ECO:0000256" key="2">
    <source>
        <dbReference type="SAM" id="Phobius"/>
    </source>
</evidence>
<dbReference type="PANTHER" id="PTHR43156">
    <property type="entry name" value="STAGE II SPORULATION PROTEIN E-RELATED"/>
    <property type="match status" value="1"/>
</dbReference>
<keyword evidence="5" id="KW-1185">Reference proteome</keyword>
<comment type="caution">
    <text evidence="4">The sequence shown here is derived from an EMBL/GenBank/DDBJ whole genome shotgun (WGS) entry which is preliminary data.</text>
</comment>
<keyword evidence="2" id="KW-0812">Transmembrane</keyword>
<dbReference type="Gene3D" id="3.60.40.10">
    <property type="entry name" value="PPM-type phosphatase domain"/>
    <property type="match status" value="1"/>
</dbReference>
<keyword evidence="2" id="KW-0472">Membrane</keyword>